<evidence type="ECO:0000313" key="3">
    <source>
        <dbReference type="Proteomes" id="UP000410492"/>
    </source>
</evidence>
<protein>
    <submittedName>
        <fullName evidence="2">Uncharacterized protein</fullName>
    </submittedName>
</protein>
<accession>A0A653C1G4</accession>
<evidence type="ECO:0000313" key="2">
    <source>
        <dbReference type="EMBL" id="VEN41691.1"/>
    </source>
</evidence>
<sequence length="64" mass="7176">MRGCRCRLQTNNNEAETATATPSGPEIKTEVKQNRVILAFRRSYRKRVDKASAKVSSLLALNEP</sequence>
<name>A0A653C1G4_CALMS</name>
<dbReference type="Proteomes" id="UP000410492">
    <property type="component" value="Unassembled WGS sequence"/>
</dbReference>
<reference evidence="2 3" key="1">
    <citation type="submission" date="2019-01" db="EMBL/GenBank/DDBJ databases">
        <authorList>
            <person name="Sayadi A."/>
        </authorList>
    </citation>
    <scope>NUCLEOTIDE SEQUENCE [LARGE SCALE GENOMIC DNA]</scope>
</reference>
<dbReference type="EMBL" id="CAACVG010006789">
    <property type="protein sequence ID" value="VEN41691.1"/>
    <property type="molecule type" value="Genomic_DNA"/>
</dbReference>
<evidence type="ECO:0000256" key="1">
    <source>
        <dbReference type="SAM" id="MobiDB-lite"/>
    </source>
</evidence>
<gene>
    <name evidence="2" type="ORF">CALMAC_LOCUS5435</name>
</gene>
<feature type="region of interest" description="Disordered" evidence="1">
    <location>
        <begin position="1"/>
        <end position="25"/>
    </location>
</feature>
<proteinExistence type="predicted"/>
<keyword evidence="3" id="KW-1185">Reference proteome</keyword>
<organism evidence="2 3">
    <name type="scientific">Callosobruchus maculatus</name>
    <name type="common">Southern cowpea weevil</name>
    <name type="synonym">Pulse bruchid</name>
    <dbReference type="NCBI Taxonomy" id="64391"/>
    <lineage>
        <taxon>Eukaryota</taxon>
        <taxon>Metazoa</taxon>
        <taxon>Ecdysozoa</taxon>
        <taxon>Arthropoda</taxon>
        <taxon>Hexapoda</taxon>
        <taxon>Insecta</taxon>
        <taxon>Pterygota</taxon>
        <taxon>Neoptera</taxon>
        <taxon>Endopterygota</taxon>
        <taxon>Coleoptera</taxon>
        <taxon>Polyphaga</taxon>
        <taxon>Cucujiformia</taxon>
        <taxon>Chrysomeloidea</taxon>
        <taxon>Chrysomelidae</taxon>
        <taxon>Bruchinae</taxon>
        <taxon>Bruchini</taxon>
        <taxon>Callosobruchus</taxon>
    </lineage>
</organism>
<dbReference type="AlphaFoldDB" id="A0A653C1G4"/>
<feature type="compositionally biased region" description="Low complexity" evidence="1">
    <location>
        <begin position="10"/>
        <end position="21"/>
    </location>
</feature>